<reference evidence="3" key="1">
    <citation type="journal article" date="2015" name="Genome Announc.">
        <title>Draft genome sequence of Talaromyces cellulolyticus strain Y-94, a source of lignocellulosic biomass-degrading enzymes.</title>
        <authorList>
            <person name="Fujii T."/>
            <person name="Koike H."/>
            <person name="Sawayama S."/>
            <person name="Yano S."/>
            <person name="Inoue H."/>
        </authorList>
    </citation>
    <scope>NUCLEOTIDE SEQUENCE [LARGE SCALE GENOMIC DNA]</scope>
    <source>
        <strain evidence="3">Y-94</strain>
    </source>
</reference>
<dbReference type="Proteomes" id="UP000053095">
    <property type="component" value="Unassembled WGS sequence"/>
</dbReference>
<keyword evidence="1" id="KW-0812">Transmembrane</keyword>
<dbReference type="EMBL" id="DF933830">
    <property type="protein sequence ID" value="GAM39456.1"/>
    <property type="molecule type" value="Genomic_DNA"/>
</dbReference>
<keyword evidence="3" id="KW-1185">Reference proteome</keyword>
<evidence type="ECO:0000256" key="1">
    <source>
        <dbReference type="SAM" id="Phobius"/>
    </source>
</evidence>
<keyword evidence="1" id="KW-1133">Transmembrane helix</keyword>
<gene>
    <name evidence="2" type="ORF">TCE0_034f11021</name>
</gene>
<accession>A0A6V8HE68</accession>
<proteinExistence type="predicted"/>
<evidence type="ECO:0000313" key="3">
    <source>
        <dbReference type="Proteomes" id="UP000053095"/>
    </source>
</evidence>
<dbReference type="AlphaFoldDB" id="A0A6V8HE68"/>
<comment type="caution">
    <text evidence="2">The sequence shown here is derived from an EMBL/GenBank/DDBJ whole genome shotgun (WGS) entry which is preliminary data.</text>
</comment>
<organism evidence="2 3">
    <name type="scientific">Talaromyces pinophilus</name>
    <name type="common">Penicillium pinophilum</name>
    <dbReference type="NCBI Taxonomy" id="128442"/>
    <lineage>
        <taxon>Eukaryota</taxon>
        <taxon>Fungi</taxon>
        <taxon>Dikarya</taxon>
        <taxon>Ascomycota</taxon>
        <taxon>Pezizomycotina</taxon>
        <taxon>Eurotiomycetes</taxon>
        <taxon>Eurotiomycetidae</taxon>
        <taxon>Eurotiales</taxon>
        <taxon>Trichocomaceae</taxon>
        <taxon>Talaromyces</taxon>
        <taxon>Talaromyces sect. Talaromyces</taxon>
    </lineage>
</organism>
<sequence>MYDSSGGFEFILWTQAKCDLTRTYVDANVTCIESSSGGSSASTCNLSSARRSLTPQFNSNWTVLDIAGGTFDAGEVLNLLTGLFPSAQISGGLQPVLAYFTDPYHAVGSSGSLATYTAGQKVFETRLAQLLNSILYIGINSSALTGSFEPHESVLNLTGIATLKQEVIRCNLPWLGVLIVASLTIFICALIGAYLGIITLTPDILGSISLALLHNKTRGIDGSSTWSSDEWARNLRKSKLYLGDVELGAEVGRIALAISMQDLRVGSMKGRDYV</sequence>
<evidence type="ECO:0000313" key="2">
    <source>
        <dbReference type="EMBL" id="GAM39456.1"/>
    </source>
</evidence>
<name>A0A6V8HE68_TALPI</name>
<keyword evidence="1" id="KW-0472">Membrane</keyword>
<feature type="transmembrane region" description="Helical" evidence="1">
    <location>
        <begin position="174"/>
        <end position="197"/>
    </location>
</feature>
<protein>
    <submittedName>
        <fullName evidence="2">Uncharacterized protein</fullName>
    </submittedName>
</protein>